<dbReference type="EC" id="4.4.1.13" evidence="2"/>
<accession>A0A402DU36</accession>
<dbReference type="CDD" id="cd00609">
    <property type="entry name" value="AAT_like"/>
    <property type="match status" value="1"/>
</dbReference>
<dbReference type="Proteomes" id="UP000289954">
    <property type="component" value="Unassembled WGS sequence"/>
</dbReference>
<evidence type="ECO:0000259" key="6">
    <source>
        <dbReference type="Pfam" id="PF00155"/>
    </source>
</evidence>
<organism evidence="7 8">
    <name type="scientific">Cellulomonas biazotea</name>
    <dbReference type="NCBI Taxonomy" id="1709"/>
    <lineage>
        <taxon>Bacteria</taxon>
        <taxon>Bacillati</taxon>
        <taxon>Actinomycetota</taxon>
        <taxon>Actinomycetes</taxon>
        <taxon>Micrococcales</taxon>
        <taxon>Cellulomonadaceae</taxon>
        <taxon>Cellulomonas</taxon>
    </lineage>
</organism>
<dbReference type="SUPFAM" id="SSF53383">
    <property type="entry name" value="PLP-dependent transferases"/>
    <property type="match status" value="1"/>
</dbReference>
<gene>
    <name evidence="7" type="ORF">CBZ_26800</name>
</gene>
<evidence type="ECO:0000256" key="4">
    <source>
        <dbReference type="ARBA" id="ARBA00023239"/>
    </source>
</evidence>
<evidence type="ECO:0000313" key="7">
    <source>
        <dbReference type="EMBL" id="GCE77624.1"/>
    </source>
</evidence>
<evidence type="ECO:0000313" key="8">
    <source>
        <dbReference type="Proteomes" id="UP000289954"/>
    </source>
</evidence>
<dbReference type="Pfam" id="PF00155">
    <property type="entry name" value="Aminotran_1_2"/>
    <property type="match status" value="1"/>
</dbReference>
<comment type="cofactor">
    <cofactor evidence="1">
        <name>pyridoxal 5'-phosphate</name>
        <dbReference type="ChEBI" id="CHEBI:597326"/>
    </cofactor>
</comment>
<dbReference type="InterPro" id="IPR051798">
    <property type="entry name" value="Class-II_PLP-Dep_Aminotrans"/>
</dbReference>
<dbReference type="PANTHER" id="PTHR43525">
    <property type="entry name" value="PROTEIN MALY"/>
    <property type="match status" value="1"/>
</dbReference>
<dbReference type="InterPro" id="IPR004839">
    <property type="entry name" value="Aminotransferase_I/II_large"/>
</dbReference>
<comment type="similarity">
    <text evidence="5">Belongs to the class-II pyridoxal-phosphate-dependent aminotransferase family. MalY/PatB cystathionine beta-lyase subfamily.</text>
</comment>
<protein>
    <recommendedName>
        <fullName evidence="2">cysteine-S-conjugate beta-lyase</fullName>
        <ecNumber evidence="2">4.4.1.13</ecNumber>
    </recommendedName>
</protein>
<evidence type="ECO:0000256" key="3">
    <source>
        <dbReference type="ARBA" id="ARBA00022898"/>
    </source>
</evidence>
<dbReference type="AlphaFoldDB" id="A0A402DU36"/>
<dbReference type="InterPro" id="IPR015421">
    <property type="entry name" value="PyrdxlP-dep_Trfase_major"/>
</dbReference>
<dbReference type="EMBL" id="BIMR01000230">
    <property type="protein sequence ID" value="GCE77624.1"/>
    <property type="molecule type" value="Genomic_DNA"/>
</dbReference>
<dbReference type="Gene3D" id="3.90.1150.10">
    <property type="entry name" value="Aspartate Aminotransferase, domain 1"/>
    <property type="match status" value="1"/>
</dbReference>
<dbReference type="RefSeq" id="WP_130782231.1">
    <property type="nucleotide sequence ID" value="NZ_BIMR01000230.1"/>
</dbReference>
<sequence>MEHRGAPTIFDTVPLDALRRRTSQKWRRYPPDVLPMYVAEMDVPQPEPVVRAVSDAMRAGDTGYVFGPAYAEALAAFATDRYGWEVPVAGCRLVPDVMLGIVEVLQLVTDPGDAVVVNPPVYPPFVQFVEHAGRRPVTAPLTPDGRLDLAALERAFADATAGGRRAAYLLCHPHNPTGTLHTGAELAAVGALAEQSGVRVVADEIHAPLVTGTDTDTDTGTGTSTGVAGRPLPFVPTTTVVPSAIALHSASKAFNLAGLKAAVAVPGPDAVADLARMPEIVLHGVSHLGAIAHATALRDCGSWLDDVLSGLRSNQHLLADLLAEHLPAAVWTPPDATYFAWLDLRGVPAVRDGADPARLLLERGRLAVNPGPTFGAEQGAGFVRLNLAASAATICEGVRRATAALT</sequence>
<name>A0A402DU36_9CELL</name>
<dbReference type="OrthoDB" id="3224382at2"/>
<keyword evidence="8" id="KW-1185">Reference proteome</keyword>
<comment type="caution">
    <text evidence="7">The sequence shown here is derived from an EMBL/GenBank/DDBJ whole genome shotgun (WGS) entry which is preliminary data.</text>
</comment>
<dbReference type="GO" id="GO:0047804">
    <property type="term" value="F:cysteine-S-conjugate beta-lyase activity"/>
    <property type="evidence" value="ECO:0007669"/>
    <property type="project" value="UniProtKB-EC"/>
</dbReference>
<dbReference type="InterPro" id="IPR015424">
    <property type="entry name" value="PyrdxlP-dep_Trfase"/>
</dbReference>
<dbReference type="PANTHER" id="PTHR43525:SF2">
    <property type="entry name" value="CYSTATHIONINE BETA-LYASE-RELATED"/>
    <property type="match status" value="1"/>
</dbReference>
<dbReference type="InterPro" id="IPR015422">
    <property type="entry name" value="PyrdxlP-dep_Trfase_small"/>
</dbReference>
<keyword evidence="4 7" id="KW-0456">Lyase</keyword>
<evidence type="ECO:0000256" key="2">
    <source>
        <dbReference type="ARBA" id="ARBA00012224"/>
    </source>
</evidence>
<keyword evidence="3" id="KW-0663">Pyridoxal phosphate</keyword>
<evidence type="ECO:0000256" key="5">
    <source>
        <dbReference type="ARBA" id="ARBA00037974"/>
    </source>
</evidence>
<feature type="domain" description="Aminotransferase class I/classII large" evidence="6">
    <location>
        <begin position="68"/>
        <end position="394"/>
    </location>
</feature>
<evidence type="ECO:0000256" key="1">
    <source>
        <dbReference type="ARBA" id="ARBA00001933"/>
    </source>
</evidence>
<proteinExistence type="inferred from homology"/>
<dbReference type="Gene3D" id="3.40.640.10">
    <property type="entry name" value="Type I PLP-dependent aspartate aminotransferase-like (Major domain)"/>
    <property type="match status" value="1"/>
</dbReference>
<reference evidence="7 8" key="1">
    <citation type="submission" date="2019-01" db="EMBL/GenBank/DDBJ databases">
        <title>Draft genome sequence of Cellulomonas takizawaensis strain TKZ-21.</title>
        <authorList>
            <person name="Yamamura H."/>
            <person name="Hayashi T."/>
            <person name="Hamada M."/>
            <person name="Serisawa Y."/>
            <person name="Matsuyama K."/>
            <person name="Nakagawa Y."/>
            <person name="Otoguro M."/>
            <person name="Yanagida F."/>
            <person name="Hayakawa M."/>
        </authorList>
    </citation>
    <scope>NUCLEOTIDE SEQUENCE [LARGE SCALE GENOMIC DNA]</scope>
    <source>
        <strain evidence="7 8">NBRC12680</strain>
    </source>
</reference>
<dbReference type="GO" id="GO:0030170">
    <property type="term" value="F:pyridoxal phosphate binding"/>
    <property type="evidence" value="ECO:0007669"/>
    <property type="project" value="InterPro"/>
</dbReference>